<evidence type="ECO:0000256" key="3">
    <source>
        <dbReference type="ARBA" id="ARBA00012830"/>
    </source>
</evidence>
<dbReference type="Pfam" id="PF02581">
    <property type="entry name" value="TMP-TENI"/>
    <property type="match status" value="1"/>
</dbReference>
<dbReference type="EC" id="2.5.1.3" evidence="3"/>
<evidence type="ECO:0000256" key="5">
    <source>
        <dbReference type="ARBA" id="ARBA00022723"/>
    </source>
</evidence>
<evidence type="ECO:0000256" key="1">
    <source>
        <dbReference type="ARBA" id="ARBA00001946"/>
    </source>
</evidence>
<comment type="cofactor">
    <cofactor evidence="1">
        <name>Mg(2+)</name>
        <dbReference type="ChEBI" id="CHEBI:18420"/>
    </cofactor>
</comment>
<keyword evidence="5" id="KW-0479">Metal-binding</keyword>
<comment type="catalytic activity">
    <reaction evidence="10">
        <text>2-[(2R,5Z)-2-carboxy-4-methylthiazol-5(2H)-ylidene]ethyl phosphate + 4-amino-2-methyl-5-(diphosphooxymethyl)pyrimidine + 2 H(+) = thiamine phosphate + CO2 + diphosphate</text>
        <dbReference type="Rhea" id="RHEA:47844"/>
        <dbReference type="ChEBI" id="CHEBI:15378"/>
        <dbReference type="ChEBI" id="CHEBI:16526"/>
        <dbReference type="ChEBI" id="CHEBI:33019"/>
        <dbReference type="ChEBI" id="CHEBI:37575"/>
        <dbReference type="ChEBI" id="CHEBI:57841"/>
        <dbReference type="ChEBI" id="CHEBI:62899"/>
        <dbReference type="EC" id="2.5.1.3"/>
    </reaction>
</comment>
<dbReference type="NCBIfam" id="TIGR00693">
    <property type="entry name" value="thiE"/>
    <property type="match status" value="1"/>
</dbReference>
<keyword evidence="7" id="KW-0784">Thiamine biosynthesis</keyword>
<dbReference type="GO" id="GO:0004789">
    <property type="term" value="F:thiamine-phosphate diphosphorylase activity"/>
    <property type="evidence" value="ECO:0007669"/>
    <property type="project" value="UniProtKB-EC"/>
</dbReference>
<dbReference type="EMBL" id="LAZR01000674">
    <property type="protein sequence ID" value="KKN61027.1"/>
    <property type="molecule type" value="Genomic_DNA"/>
</dbReference>
<evidence type="ECO:0000256" key="6">
    <source>
        <dbReference type="ARBA" id="ARBA00022842"/>
    </source>
</evidence>
<comment type="caution">
    <text evidence="12">The sequence shown here is derived from an EMBL/GenBank/DDBJ whole genome shotgun (WGS) entry which is preliminary data.</text>
</comment>
<evidence type="ECO:0000259" key="11">
    <source>
        <dbReference type="Pfam" id="PF02581"/>
    </source>
</evidence>
<dbReference type="PANTHER" id="PTHR20857">
    <property type="entry name" value="THIAMINE-PHOSPHATE PYROPHOSPHORYLASE"/>
    <property type="match status" value="1"/>
</dbReference>
<organism evidence="12">
    <name type="scientific">marine sediment metagenome</name>
    <dbReference type="NCBI Taxonomy" id="412755"/>
    <lineage>
        <taxon>unclassified sequences</taxon>
        <taxon>metagenomes</taxon>
        <taxon>ecological metagenomes</taxon>
    </lineage>
</organism>
<comment type="pathway">
    <text evidence="2">Cofactor biosynthesis; thiamine diphosphate biosynthesis; thiamine phosphate from 4-amino-2-methyl-5-diphosphomethylpyrimidine and 4-methyl-5-(2-phosphoethyl)-thiazole: step 1/1.</text>
</comment>
<dbReference type="AlphaFoldDB" id="A0A0F9SFG2"/>
<feature type="domain" description="Thiamine phosphate synthase/TenI" evidence="11">
    <location>
        <begin position="4"/>
        <end position="184"/>
    </location>
</feature>
<dbReference type="GO" id="GO:0046872">
    <property type="term" value="F:metal ion binding"/>
    <property type="evidence" value="ECO:0007669"/>
    <property type="project" value="UniProtKB-KW"/>
</dbReference>
<sequence>MSDLYVITTEIPELNRAHTDVAEAALKGGAKIIQYREKNKSAEDIVKQAKQIKILCREYGAIFIVNDHPELAKEVDADGLHLGQNDQDIVKARIMFPEKIIGLSATNLAEAIQAQSLGANYIGAGPIFETPTKTDAAPPFGLEVLSQIAKAVSVPIVAIGGINMSNAAATLAAGADALAVISAIANEKDMLRAAREFSGVTDESVAAS</sequence>
<reference evidence="12" key="1">
    <citation type="journal article" date="2015" name="Nature">
        <title>Complex archaea that bridge the gap between prokaryotes and eukaryotes.</title>
        <authorList>
            <person name="Spang A."/>
            <person name="Saw J.H."/>
            <person name="Jorgensen S.L."/>
            <person name="Zaremba-Niedzwiedzka K."/>
            <person name="Martijn J."/>
            <person name="Lind A.E."/>
            <person name="van Eijk R."/>
            <person name="Schleper C."/>
            <person name="Guy L."/>
            <person name="Ettema T.J."/>
        </authorList>
    </citation>
    <scope>NUCLEOTIDE SEQUENCE</scope>
</reference>
<comment type="catalytic activity">
    <reaction evidence="9">
        <text>2-(2-carboxy-4-methylthiazol-5-yl)ethyl phosphate + 4-amino-2-methyl-5-(diphosphooxymethyl)pyrimidine + 2 H(+) = thiamine phosphate + CO2 + diphosphate</text>
        <dbReference type="Rhea" id="RHEA:47848"/>
        <dbReference type="ChEBI" id="CHEBI:15378"/>
        <dbReference type="ChEBI" id="CHEBI:16526"/>
        <dbReference type="ChEBI" id="CHEBI:33019"/>
        <dbReference type="ChEBI" id="CHEBI:37575"/>
        <dbReference type="ChEBI" id="CHEBI:57841"/>
        <dbReference type="ChEBI" id="CHEBI:62890"/>
        <dbReference type="EC" id="2.5.1.3"/>
    </reaction>
</comment>
<dbReference type="CDD" id="cd00564">
    <property type="entry name" value="TMP_TenI"/>
    <property type="match status" value="1"/>
</dbReference>
<dbReference type="InterPro" id="IPR036206">
    <property type="entry name" value="ThiamineP_synth_sf"/>
</dbReference>
<evidence type="ECO:0000313" key="12">
    <source>
        <dbReference type="EMBL" id="KKN61027.1"/>
    </source>
</evidence>
<dbReference type="InterPro" id="IPR034291">
    <property type="entry name" value="TMP_synthase"/>
</dbReference>
<dbReference type="InterPro" id="IPR013785">
    <property type="entry name" value="Aldolase_TIM"/>
</dbReference>
<comment type="catalytic activity">
    <reaction evidence="8">
        <text>4-methyl-5-(2-phosphooxyethyl)-thiazole + 4-amino-2-methyl-5-(diphosphooxymethyl)pyrimidine + H(+) = thiamine phosphate + diphosphate</text>
        <dbReference type="Rhea" id="RHEA:22328"/>
        <dbReference type="ChEBI" id="CHEBI:15378"/>
        <dbReference type="ChEBI" id="CHEBI:33019"/>
        <dbReference type="ChEBI" id="CHEBI:37575"/>
        <dbReference type="ChEBI" id="CHEBI:57841"/>
        <dbReference type="ChEBI" id="CHEBI:58296"/>
        <dbReference type="EC" id="2.5.1.3"/>
    </reaction>
</comment>
<dbReference type="InterPro" id="IPR022998">
    <property type="entry name" value="ThiamineP_synth_TenI"/>
</dbReference>
<evidence type="ECO:0000256" key="8">
    <source>
        <dbReference type="ARBA" id="ARBA00047334"/>
    </source>
</evidence>
<gene>
    <name evidence="12" type="ORF">LCGC14_0525860</name>
</gene>
<keyword evidence="4" id="KW-0808">Transferase</keyword>
<dbReference type="HAMAP" id="MF_00097">
    <property type="entry name" value="TMP_synthase"/>
    <property type="match status" value="1"/>
</dbReference>
<dbReference type="GO" id="GO:0005737">
    <property type="term" value="C:cytoplasm"/>
    <property type="evidence" value="ECO:0007669"/>
    <property type="project" value="TreeGrafter"/>
</dbReference>
<evidence type="ECO:0000256" key="2">
    <source>
        <dbReference type="ARBA" id="ARBA00005165"/>
    </source>
</evidence>
<dbReference type="PANTHER" id="PTHR20857:SF15">
    <property type="entry name" value="THIAMINE-PHOSPHATE SYNTHASE"/>
    <property type="match status" value="1"/>
</dbReference>
<evidence type="ECO:0000256" key="10">
    <source>
        <dbReference type="ARBA" id="ARBA00047883"/>
    </source>
</evidence>
<evidence type="ECO:0000256" key="4">
    <source>
        <dbReference type="ARBA" id="ARBA00022679"/>
    </source>
</evidence>
<dbReference type="GO" id="GO:0009228">
    <property type="term" value="P:thiamine biosynthetic process"/>
    <property type="evidence" value="ECO:0007669"/>
    <property type="project" value="UniProtKB-KW"/>
</dbReference>
<dbReference type="Gene3D" id="3.20.20.70">
    <property type="entry name" value="Aldolase class I"/>
    <property type="match status" value="1"/>
</dbReference>
<dbReference type="UniPathway" id="UPA00060">
    <property type="reaction ID" value="UER00141"/>
</dbReference>
<proteinExistence type="inferred from homology"/>
<dbReference type="FunFam" id="3.20.20.70:FF:000096">
    <property type="entry name" value="Thiamine-phosphate synthase"/>
    <property type="match status" value="1"/>
</dbReference>
<dbReference type="SUPFAM" id="SSF51391">
    <property type="entry name" value="Thiamin phosphate synthase"/>
    <property type="match status" value="1"/>
</dbReference>
<name>A0A0F9SFG2_9ZZZZ</name>
<evidence type="ECO:0000256" key="7">
    <source>
        <dbReference type="ARBA" id="ARBA00022977"/>
    </source>
</evidence>
<keyword evidence="6" id="KW-0460">Magnesium</keyword>
<protein>
    <recommendedName>
        <fullName evidence="3">thiamine phosphate synthase</fullName>
        <ecNumber evidence="3">2.5.1.3</ecNumber>
    </recommendedName>
</protein>
<accession>A0A0F9SFG2</accession>
<dbReference type="GO" id="GO:0009229">
    <property type="term" value="P:thiamine diphosphate biosynthetic process"/>
    <property type="evidence" value="ECO:0007669"/>
    <property type="project" value="UniProtKB-UniPathway"/>
</dbReference>
<evidence type="ECO:0000256" key="9">
    <source>
        <dbReference type="ARBA" id="ARBA00047851"/>
    </source>
</evidence>